<feature type="transmembrane region" description="Helical" evidence="1">
    <location>
        <begin position="153"/>
        <end position="174"/>
    </location>
</feature>
<dbReference type="Pfam" id="PF05987">
    <property type="entry name" value="DUF898"/>
    <property type="match status" value="1"/>
</dbReference>
<dbReference type="RefSeq" id="WP_076701030.1">
    <property type="nucleotide sequence ID" value="NZ_CP015093.1"/>
</dbReference>
<organism evidence="2 3">
    <name type="scientific">Salipiger abyssi</name>
    <dbReference type="NCBI Taxonomy" id="1250539"/>
    <lineage>
        <taxon>Bacteria</taxon>
        <taxon>Pseudomonadati</taxon>
        <taxon>Pseudomonadota</taxon>
        <taxon>Alphaproteobacteria</taxon>
        <taxon>Rhodobacterales</taxon>
        <taxon>Roseobacteraceae</taxon>
        <taxon>Salipiger</taxon>
    </lineage>
</organism>
<keyword evidence="1" id="KW-0472">Membrane</keyword>
<dbReference type="STRING" id="1250539.Ga0080574_TMP2944"/>
<accession>A0A1P8UV75</accession>
<dbReference type="EMBL" id="CP015093">
    <property type="protein sequence ID" value="APZ53278.1"/>
    <property type="molecule type" value="Genomic_DNA"/>
</dbReference>
<feature type="transmembrane region" description="Helical" evidence="1">
    <location>
        <begin position="212"/>
        <end position="230"/>
    </location>
</feature>
<dbReference type="InterPro" id="IPR010295">
    <property type="entry name" value="DUF898"/>
</dbReference>
<dbReference type="KEGG" id="paby:Ga0080574_TMP2944"/>
<proteinExistence type="predicted"/>
<dbReference type="OrthoDB" id="7462354at2"/>
<keyword evidence="1" id="KW-1133">Transmembrane helix</keyword>
<gene>
    <name evidence="2" type="ORF">Ga0080574_TMP2944</name>
</gene>
<protein>
    <submittedName>
        <fullName evidence="2">Putative membrane protein</fullName>
    </submittedName>
</protein>
<dbReference type="AlphaFoldDB" id="A0A1P8UV75"/>
<feature type="transmembrane region" description="Helical" evidence="1">
    <location>
        <begin position="17"/>
        <end position="39"/>
    </location>
</feature>
<keyword evidence="1" id="KW-0812">Transmembrane</keyword>
<evidence type="ECO:0000256" key="1">
    <source>
        <dbReference type="SAM" id="Phobius"/>
    </source>
</evidence>
<evidence type="ECO:0000313" key="2">
    <source>
        <dbReference type="EMBL" id="APZ53278.1"/>
    </source>
</evidence>
<dbReference type="Proteomes" id="UP000187059">
    <property type="component" value="Chromosome"/>
</dbReference>
<feature type="transmembrane region" description="Helical" evidence="1">
    <location>
        <begin position="289"/>
        <end position="318"/>
    </location>
</feature>
<name>A0A1P8UV75_9RHOB</name>
<evidence type="ECO:0000313" key="3">
    <source>
        <dbReference type="Proteomes" id="UP000187059"/>
    </source>
</evidence>
<reference evidence="2 3" key="1">
    <citation type="submission" date="2016-04" db="EMBL/GenBank/DDBJ databases">
        <title>Deep-sea bacteria in the southern Pacific.</title>
        <authorList>
            <person name="Tang K."/>
        </authorList>
    </citation>
    <scope>NUCLEOTIDE SEQUENCE [LARGE SCALE GENOMIC DNA]</scope>
    <source>
        <strain evidence="2 3">JLT2014</strain>
    </source>
</reference>
<feature type="transmembrane region" description="Helical" evidence="1">
    <location>
        <begin position="107"/>
        <end position="132"/>
    </location>
</feature>
<keyword evidence="3" id="KW-1185">Reference proteome</keyword>
<feature type="transmembrane region" description="Helical" evidence="1">
    <location>
        <begin position="237"/>
        <end position="259"/>
    </location>
</feature>
<feature type="transmembrane region" description="Helical" evidence="1">
    <location>
        <begin position="69"/>
        <end position="95"/>
    </location>
</feature>
<sequence length="407" mass="44374">MSDGNYAHGDYTGDGKALFWLALRTGLLTLLTLGIYRFWAKTRIRRYIWSSSRLDGSRFEYTGTGLEKFLGFLMAVVFLAVYLGLIQIVLFYFGLTIFAAPQTPQQALAQTAGFSVSALALMPFIFFAIYRARRYKLARTRWRGIRFGMDKDAWGYAFRAIGYWLLTLASLGLLTPLMTFRLEKYMTDRTWFGDARFDQQGRWTALYGKMKHIFVGLALIALGVLAAALAAQSGPLLGVLSALAIPVGVVWFAIGVISYRVQSFAYLAQNKMLSGKVAFHAHPSTKTVILTYILGTIVLGICLSVATGIFGGIVAMTLSGIDFEAMNGQFQPGMIPPVIITVAGYLLTLTAAQAGALAAITQPILKHYVQTITVINLPALAEIHQRAADQGADAEGFADALDIGGAI</sequence>
<feature type="transmembrane region" description="Helical" evidence="1">
    <location>
        <begin position="338"/>
        <end position="360"/>
    </location>
</feature>